<dbReference type="PANTHER" id="PTHR32419:SF6">
    <property type="entry name" value="GLUTATHIONE S-TRANSFERASE OMEGA-LIKE 1-RELATED"/>
    <property type="match status" value="1"/>
</dbReference>
<dbReference type="InterPro" id="IPR010987">
    <property type="entry name" value="Glutathione-S-Trfase_C-like"/>
</dbReference>
<sequence length="329" mass="38163">MTLGMLVDGKWVTDWTERDEQGKFNRMPTHFRNWITADGSSGFKAEANRYHLYVSLGCPWAHRTAIMWKLKGLEDIISLSIVDPVISEDGWKFTQNPGCIPDIVNGDFYLRDTYTRANPNYTGRVTVPVLWDKQTATIVNNESRQIIRMFDTQFADSNTDANFYPTELQQEIDKTIDAIYQPINNGVYRSGFANTQAAYEEAVTELFQALDYWENVLAAQRYLCGNQITEADWCMFTTLLRFDLAYYGLFKCNLRRIVDYPNLWNYLKDLYQQPKVKDVCNADHIKKLYYQGLPQLNPTQIVPVGPEIDFDASHNRDRIFTESKQMAQV</sequence>
<feature type="binding site" evidence="2">
    <location>
        <begin position="142"/>
        <end position="143"/>
    </location>
    <ligand>
        <name>glutathione</name>
        <dbReference type="ChEBI" id="CHEBI:57925"/>
    </ligand>
</feature>
<dbReference type="Gene3D" id="1.20.1050.10">
    <property type="match status" value="1"/>
</dbReference>
<dbReference type="FunFam" id="3.40.30.10:FF:000058">
    <property type="entry name" value="Glutathione S-transferase, omega"/>
    <property type="match status" value="1"/>
</dbReference>
<feature type="active site" description="Proton donor/acceptor" evidence="1">
    <location>
        <position position="188"/>
    </location>
</feature>
<dbReference type="SFLD" id="SFLDS00019">
    <property type="entry name" value="Glutathione_Transferase_(cytos"/>
    <property type="match status" value="1"/>
</dbReference>
<accession>A0A0D8ZT03</accession>
<feature type="binding site" evidence="2">
    <location>
        <position position="91"/>
    </location>
    <ligand>
        <name>glutathione</name>
        <dbReference type="ChEBI" id="CHEBI:57925"/>
    </ligand>
</feature>
<dbReference type="OrthoDB" id="9769158at2"/>
<dbReference type="InterPro" id="IPR047047">
    <property type="entry name" value="GST_Omega-like_C"/>
</dbReference>
<dbReference type="STRING" id="1618023.UH38_11870"/>
<feature type="binding site" evidence="2">
    <location>
        <begin position="124"/>
        <end position="127"/>
    </location>
    <ligand>
        <name>glutathione</name>
        <dbReference type="ChEBI" id="CHEBI:57925"/>
    </ligand>
</feature>
<gene>
    <name evidence="5" type="ORF">UH38_11870</name>
</gene>
<dbReference type="GO" id="GO:0005737">
    <property type="term" value="C:cytoplasm"/>
    <property type="evidence" value="ECO:0007669"/>
    <property type="project" value="TreeGrafter"/>
</dbReference>
<dbReference type="Pfam" id="PF13410">
    <property type="entry name" value="GST_C_2"/>
    <property type="match status" value="1"/>
</dbReference>
<proteinExistence type="predicted"/>
<evidence type="ECO:0000256" key="3">
    <source>
        <dbReference type="PIRSR" id="PIRSR015753-3"/>
    </source>
</evidence>
<dbReference type="SFLD" id="SFLDG01206">
    <property type="entry name" value="Xi.1"/>
    <property type="match status" value="1"/>
</dbReference>
<dbReference type="InterPro" id="IPR016639">
    <property type="entry name" value="GST_Omega/GSH"/>
</dbReference>
<dbReference type="Gene3D" id="3.40.30.10">
    <property type="entry name" value="Glutaredoxin"/>
    <property type="match status" value="1"/>
</dbReference>
<dbReference type="GO" id="GO:0004364">
    <property type="term" value="F:glutathione transferase activity"/>
    <property type="evidence" value="ECO:0007669"/>
    <property type="project" value="InterPro"/>
</dbReference>
<organism evidence="5 6">
    <name type="scientific">Aliterella atlantica CENA595</name>
    <dbReference type="NCBI Taxonomy" id="1618023"/>
    <lineage>
        <taxon>Bacteria</taxon>
        <taxon>Bacillati</taxon>
        <taxon>Cyanobacteriota</taxon>
        <taxon>Cyanophyceae</taxon>
        <taxon>Chroococcidiopsidales</taxon>
        <taxon>Aliterellaceae</taxon>
        <taxon>Aliterella</taxon>
    </lineage>
</organism>
<protein>
    <submittedName>
        <fullName evidence="5">Glutathionyl-hydroquinone reductase YqjG</fullName>
    </submittedName>
</protein>
<dbReference type="Proteomes" id="UP000032452">
    <property type="component" value="Unassembled WGS sequence"/>
</dbReference>
<dbReference type="InterPro" id="IPR004045">
    <property type="entry name" value="Glutathione_S-Trfase_N"/>
</dbReference>
<dbReference type="InterPro" id="IPR036282">
    <property type="entry name" value="Glutathione-S-Trfase_C_sf"/>
</dbReference>
<feature type="site" description="Lowers pKa of active site Cys" evidence="3">
    <location>
        <position position="289"/>
    </location>
</feature>
<evidence type="ECO:0000256" key="2">
    <source>
        <dbReference type="PIRSR" id="PIRSR015753-2"/>
    </source>
</evidence>
<evidence type="ECO:0000256" key="1">
    <source>
        <dbReference type="PIRSR" id="PIRSR015753-1"/>
    </source>
</evidence>
<name>A0A0D8ZT03_9CYAN</name>
<evidence type="ECO:0000313" key="5">
    <source>
        <dbReference type="EMBL" id="KJH71492.1"/>
    </source>
</evidence>
<evidence type="ECO:0000313" key="6">
    <source>
        <dbReference type="Proteomes" id="UP000032452"/>
    </source>
</evidence>
<feature type="site" description="Lowers pKa of active site Cys" evidence="3">
    <location>
        <position position="246"/>
    </location>
</feature>
<dbReference type="PIRSF" id="PIRSF015753">
    <property type="entry name" value="GST"/>
    <property type="match status" value="1"/>
</dbReference>
<comment type="caution">
    <text evidence="5">The sequence shown here is derived from an EMBL/GenBank/DDBJ whole genome shotgun (WGS) entry which is preliminary data.</text>
</comment>
<dbReference type="SUPFAM" id="SSF47616">
    <property type="entry name" value="GST C-terminal domain-like"/>
    <property type="match status" value="1"/>
</dbReference>
<reference evidence="5 6" key="1">
    <citation type="submission" date="2015-02" db="EMBL/GenBank/DDBJ databases">
        <title>Draft genome of a novel marine cyanobacterium (Chroococcales) isolated from South Atlantic Ocean.</title>
        <authorList>
            <person name="Rigonato J."/>
            <person name="Alvarenga D.O."/>
            <person name="Branco L.H."/>
            <person name="Varani A.M."/>
            <person name="Brandini F.P."/>
            <person name="Fiore M.F."/>
        </authorList>
    </citation>
    <scope>NUCLEOTIDE SEQUENCE [LARGE SCALE GENOMIC DNA]</scope>
    <source>
        <strain evidence="5 6">CENA595</strain>
    </source>
</reference>
<dbReference type="EMBL" id="JYON01000011">
    <property type="protein sequence ID" value="KJH71492.1"/>
    <property type="molecule type" value="Genomic_DNA"/>
</dbReference>
<dbReference type="RefSeq" id="WP_045054870.1">
    <property type="nucleotide sequence ID" value="NZ_CAWMDP010000048.1"/>
</dbReference>
<dbReference type="AlphaFoldDB" id="A0A0D8ZT03"/>
<keyword evidence="6" id="KW-1185">Reference proteome</keyword>
<dbReference type="CDD" id="cd03190">
    <property type="entry name" value="GST_C_Omega_like"/>
    <property type="match status" value="1"/>
</dbReference>
<feature type="active site" description="Nucleophile" evidence="1">
    <location>
        <position position="58"/>
    </location>
</feature>
<dbReference type="InterPro" id="IPR036249">
    <property type="entry name" value="Thioredoxin-like_sf"/>
</dbReference>
<dbReference type="PATRIC" id="fig|1618023.3.peg.4235"/>
<dbReference type="SFLD" id="SFLDG01148">
    <property type="entry name" value="Xi_(cytGST)"/>
    <property type="match status" value="1"/>
</dbReference>
<feature type="domain" description="GST C-terminal" evidence="4">
    <location>
        <begin position="140"/>
        <end position="289"/>
    </location>
</feature>
<dbReference type="PANTHER" id="PTHR32419">
    <property type="entry name" value="GLUTATHIONYL-HYDROQUINONE REDUCTASE"/>
    <property type="match status" value="1"/>
</dbReference>
<evidence type="ECO:0000259" key="4">
    <source>
        <dbReference type="PROSITE" id="PS50405"/>
    </source>
</evidence>
<dbReference type="PROSITE" id="PS50405">
    <property type="entry name" value="GST_CTER"/>
    <property type="match status" value="1"/>
</dbReference>
<dbReference type="InterPro" id="IPR040079">
    <property type="entry name" value="Glutathione_S-Trfase"/>
</dbReference>
<dbReference type="SUPFAM" id="SSF52833">
    <property type="entry name" value="Thioredoxin-like"/>
    <property type="match status" value="1"/>
</dbReference>
<dbReference type="Pfam" id="PF13409">
    <property type="entry name" value="GST_N_2"/>
    <property type="match status" value="1"/>
</dbReference>